<name>A0ABV7UH25_9HYPH</name>
<dbReference type="InterPro" id="IPR018076">
    <property type="entry name" value="T2SS_GspF_dom"/>
</dbReference>
<keyword evidence="4 6" id="KW-1133">Transmembrane helix</keyword>
<dbReference type="EMBL" id="JBHRYC010000055">
    <property type="protein sequence ID" value="MFC3637999.1"/>
    <property type="molecule type" value="Genomic_DNA"/>
</dbReference>
<dbReference type="RefSeq" id="WP_191320773.1">
    <property type="nucleotide sequence ID" value="NZ_BNCG01000025.1"/>
</dbReference>
<sequence length="307" mass="33852">MNEAIIGIFIVVAIAAILANYLPSLTRREVAARRLAEVIDAGRNDGAIKRPSTHSQFIENLSAYAVQRLQLHNHLSPKDFREKLFRAGYRTESAETIFLFARFCSPIVLAIIAVTYLFGFKVVDWPPLLRVLTVIGAAFFGLKLPEIIIANTTQKRLAEFSKVWPDALDLLVILVESGMTVEVALRKVTHNISLQSRSFAAELNYLIAELSHLPNRTDAYANFAQRIPIPAVQSTTTALIQAEMSGTSVASALRTMAAESRNERMQAAKKKAAGMGPKLSMLIVLFFVPAFVTIIVVPALINAFGWK</sequence>
<gene>
    <name evidence="8" type="ORF">ACFONL_11550</name>
</gene>
<evidence type="ECO:0000256" key="5">
    <source>
        <dbReference type="ARBA" id="ARBA00023136"/>
    </source>
</evidence>
<dbReference type="PANTHER" id="PTHR35007:SF2">
    <property type="entry name" value="PILUS ASSEMBLE PROTEIN"/>
    <property type="match status" value="1"/>
</dbReference>
<protein>
    <submittedName>
        <fullName evidence="8">Type II secretion system F family protein</fullName>
    </submittedName>
</protein>
<feature type="domain" description="Type II secretion system protein GspF" evidence="7">
    <location>
        <begin position="168"/>
        <end position="296"/>
    </location>
</feature>
<evidence type="ECO:0000313" key="9">
    <source>
        <dbReference type="Proteomes" id="UP001595704"/>
    </source>
</evidence>
<proteinExistence type="predicted"/>
<evidence type="ECO:0000256" key="1">
    <source>
        <dbReference type="ARBA" id="ARBA00004651"/>
    </source>
</evidence>
<reference evidence="9" key="1">
    <citation type="journal article" date="2019" name="Int. J. Syst. Evol. Microbiol.">
        <title>The Global Catalogue of Microorganisms (GCM) 10K type strain sequencing project: providing services to taxonomists for standard genome sequencing and annotation.</title>
        <authorList>
            <consortium name="The Broad Institute Genomics Platform"/>
            <consortium name="The Broad Institute Genome Sequencing Center for Infectious Disease"/>
            <person name="Wu L."/>
            <person name="Ma J."/>
        </authorList>
    </citation>
    <scope>NUCLEOTIDE SEQUENCE [LARGE SCALE GENOMIC DNA]</scope>
    <source>
        <strain evidence="9">KCTC 42282</strain>
    </source>
</reference>
<keyword evidence="9" id="KW-1185">Reference proteome</keyword>
<evidence type="ECO:0000256" key="6">
    <source>
        <dbReference type="SAM" id="Phobius"/>
    </source>
</evidence>
<dbReference type="PANTHER" id="PTHR35007">
    <property type="entry name" value="INTEGRAL MEMBRANE PROTEIN-RELATED"/>
    <property type="match status" value="1"/>
</dbReference>
<feature type="transmembrane region" description="Helical" evidence="6">
    <location>
        <begin position="131"/>
        <end position="150"/>
    </location>
</feature>
<comment type="caution">
    <text evidence="8">The sequence shown here is derived from an EMBL/GenBank/DDBJ whole genome shotgun (WGS) entry which is preliminary data.</text>
</comment>
<organism evidence="8 9">
    <name type="scientific">Camelimonas fluminis</name>
    <dbReference type="NCBI Taxonomy" id="1576911"/>
    <lineage>
        <taxon>Bacteria</taxon>
        <taxon>Pseudomonadati</taxon>
        <taxon>Pseudomonadota</taxon>
        <taxon>Alphaproteobacteria</taxon>
        <taxon>Hyphomicrobiales</taxon>
        <taxon>Chelatococcaceae</taxon>
        <taxon>Camelimonas</taxon>
    </lineage>
</organism>
<dbReference type="Proteomes" id="UP001595704">
    <property type="component" value="Unassembled WGS sequence"/>
</dbReference>
<feature type="transmembrane region" description="Helical" evidence="6">
    <location>
        <begin position="279"/>
        <end position="301"/>
    </location>
</feature>
<dbReference type="Pfam" id="PF00482">
    <property type="entry name" value="T2SSF"/>
    <property type="match status" value="1"/>
</dbReference>
<feature type="transmembrane region" description="Helical" evidence="6">
    <location>
        <begin position="99"/>
        <end position="119"/>
    </location>
</feature>
<comment type="subcellular location">
    <subcellularLocation>
        <location evidence="1">Cell membrane</location>
        <topology evidence="1">Multi-pass membrane protein</topology>
    </subcellularLocation>
</comment>
<evidence type="ECO:0000256" key="3">
    <source>
        <dbReference type="ARBA" id="ARBA00022692"/>
    </source>
</evidence>
<keyword evidence="2" id="KW-1003">Cell membrane</keyword>
<evidence type="ECO:0000313" key="8">
    <source>
        <dbReference type="EMBL" id="MFC3637999.1"/>
    </source>
</evidence>
<feature type="transmembrane region" description="Helical" evidence="6">
    <location>
        <begin position="6"/>
        <end position="25"/>
    </location>
</feature>
<evidence type="ECO:0000256" key="4">
    <source>
        <dbReference type="ARBA" id="ARBA00022989"/>
    </source>
</evidence>
<evidence type="ECO:0000259" key="7">
    <source>
        <dbReference type="Pfam" id="PF00482"/>
    </source>
</evidence>
<accession>A0ABV7UH25</accession>
<keyword evidence="3 6" id="KW-0812">Transmembrane</keyword>
<evidence type="ECO:0000256" key="2">
    <source>
        <dbReference type="ARBA" id="ARBA00022475"/>
    </source>
</evidence>
<keyword evidence="5 6" id="KW-0472">Membrane</keyword>